<dbReference type="Pfam" id="PF16409">
    <property type="entry name" value="DUF5017"/>
    <property type="match status" value="1"/>
</dbReference>
<organism evidence="2 3">
    <name type="scientific">Pedobacter nyackensis</name>
    <dbReference type="NCBI Taxonomy" id="475255"/>
    <lineage>
        <taxon>Bacteria</taxon>
        <taxon>Pseudomonadati</taxon>
        <taxon>Bacteroidota</taxon>
        <taxon>Sphingobacteriia</taxon>
        <taxon>Sphingobacteriales</taxon>
        <taxon>Sphingobacteriaceae</taxon>
        <taxon>Pedobacter</taxon>
    </lineage>
</organism>
<evidence type="ECO:0000313" key="3">
    <source>
        <dbReference type="Proteomes" id="UP000192678"/>
    </source>
</evidence>
<evidence type="ECO:0000259" key="1">
    <source>
        <dbReference type="Pfam" id="PF16409"/>
    </source>
</evidence>
<proteinExistence type="predicted"/>
<dbReference type="EMBL" id="FWYB01000004">
    <property type="protein sequence ID" value="SMC86020.1"/>
    <property type="molecule type" value="Genomic_DNA"/>
</dbReference>
<evidence type="ECO:0000313" key="2">
    <source>
        <dbReference type="EMBL" id="SMC86020.1"/>
    </source>
</evidence>
<dbReference type="AlphaFoldDB" id="A0A1W2CLE9"/>
<dbReference type="Proteomes" id="UP000192678">
    <property type="component" value="Unassembled WGS sequence"/>
</dbReference>
<protein>
    <recommendedName>
        <fullName evidence="1">DUF5017 domain-containing protein</fullName>
    </recommendedName>
</protein>
<sequence>MKNRKYLVGLAVLPFLAFCTKDDVQTPSFDITVEAREYKINDSVRFIIKDAPDVLSFYSGEKGKEYQYRDRIVVEGRRKELALNTQIIYGSQTDNLKIMVSNDFTGTYDEASVKKATWKDITSKFTLSTSPINLLGPRVSSGKVDITDDIIAGKPLFVGFKYVGLASPGTASTQRGWRIYGFDLTTTDKDGTSTSIATRTNAGWSPVNIIDAVSPTTGASKWIYVADMFYYDPMSSLVESEGWYITKGFLPDNMSPDKGTPIKDYTQRRTSYAYSFKAEGEYTVTFVGSNVNYTGEKEVVKEFKIKVVK</sequence>
<reference evidence="2 3" key="1">
    <citation type="submission" date="2017-04" db="EMBL/GenBank/DDBJ databases">
        <authorList>
            <person name="Afonso C.L."/>
            <person name="Miller P.J."/>
            <person name="Scott M.A."/>
            <person name="Spackman E."/>
            <person name="Goraichik I."/>
            <person name="Dimitrov K.M."/>
            <person name="Suarez D.L."/>
            <person name="Swayne D.E."/>
        </authorList>
    </citation>
    <scope>NUCLEOTIDE SEQUENCE [LARGE SCALE GENOMIC DNA]</scope>
    <source>
        <strain evidence="2 3">DSM 19625</strain>
    </source>
</reference>
<accession>A0A1W2CLE9</accession>
<feature type="domain" description="DUF5017" evidence="1">
    <location>
        <begin position="19"/>
        <end position="204"/>
    </location>
</feature>
<dbReference type="STRING" id="475255.SAMN04488101_10443"/>
<keyword evidence="3" id="KW-1185">Reference proteome</keyword>
<gene>
    <name evidence="2" type="ORF">SAMN04488101_10443</name>
</gene>
<name>A0A1W2CLE9_9SPHI</name>
<dbReference type="InterPro" id="IPR032185">
    <property type="entry name" value="DUF5017"/>
</dbReference>